<reference evidence="1 2" key="2">
    <citation type="journal article" date="2009" name="PLoS ONE">
        <title>An integrated genetic and cytogenetic map of the cucumber genome.</title>
        <authorList>
            <person name="Ren Y."/>
            <person name="Zhang Z."/>
            <person name="Liu J."/>
            <person name="Staub J.E."/>
            <person name="Han Y."/>
            <person name="Cheng Z."/>
            <person name="Li X."/>
            <person name="Lu J."/>
            <person name="Miao H."/>
            <person name="Kang H."/>
            <person name="Xie B."/>
            <person name="Gu X."/>
            <person name="Wang X."/>
            <person name="Du Y."/>
            <person name="Jin W."/>
            <person name="Huang S."/>
        </authorList>
    </citation>
    <scope>NUCLEOTIDE SEQUENCE [LARGE SCALE GENOMIC DNA]</scope>
    <source>
        <strain evidence="2">cv. 9930</strain>
    </source>
</reference>
<dbReference type="AlphaFoldDB" id="A0A0A0KW60"/>
<sequence length="71" mass="7763">MCVSVLFFNVYKRVPFRILAVARACIPLLHITRTAAHQPVTCNPNAAPSLHANHAAHLFPQSASSEGREVN</sequence>
<evidence type="ECO:0000313" key="2">
    <source>
        <dbReference type="Proteomes" id="UP000029981"/>
    </source>
</evidence>
<keyword evidence="2" id="KW-1185">Reference proteome</keyword>
<organism evidence="1 2">
    <name type="scientific">Cucumis sativus</name>
    <name type="common">Cucumber</name>
    <dbReference type="NCBI Taxonomy" id="3659"/>
    <lineage>
        <taxon>Eukaryota</taxon>
        <taxon>Viridiplantae</taxon>
        <taxon>Streptophyta</taxon>
        <taxon>Embryophyta</taxon>
        <taxon>Tracheophyta</taxon>
        <taxon>Spermatophyta</taxon>
        <taxon>Magnoliopsida</taxon>
        <taxon>eudicotyledons</taxon>
        <taxon>Gunneridae</taxon>
        <taxon>Pentapetalae</taxon>
        <taxon>rosids</taxon>
        <taxon>fabids</taxon>
        <taxon>Cucurbitales</taxon>
        <taxon>Cucurbitaceae</taxon>
        <taxon>Benincaseae</taxon>
        <taxon>Cucumis</taxon>
    </lineage>
</organism>
<reference evidence="1 2" key="3">
    <citation type="journal article" date="2010" name="BMC Genomics">
        <title>Transcriptome sequencing and comparative analysis of cucumber flowers with different sex types.</title>
        <authorList>
            <person name="Guo S."/>
            <person name="Zheng Y."/>
            <person name="Joung J.G."/>
            <person name="Liu S."/>
            <person name="Zhang Z."/>
            <person name="Crasta O.R."/>
            <person name="Sobral B.W."/>
            <person name="Xu Y."/>
            <person name="Huang S."/>
            <person name="Fei Z."/>
        </authorList>
    </citation>
    <scope>NUCLEOTIDE SEQUENCE [LARGE SCALE GENOMIC DNA]</scope>
    <source>
        <strain evidence="2">cv. 9930</strain>
    </source>
</reference>
<protein>
    <submittedName>
        <fullName evidence="1">Uncharacterized protein</fullName>
    </submittedName>
</protein>
<reference evidence="1 2" key="4">
    <citation type="journal article" date="2011" name="BMC Genomics">
        <title>RNA-Seq improves annotation of protein-coding genes in the cucumber genome.</title>
        <authorList>
            <person name="Li Z."/>
            <person name="Zhang Z."/>
            <person name="Yan P."/>
            <person name="Huang S."/>
            <person name="Fei Z."/>
            <person name="Lin K."/>
        </authorList>
    </citation>
    <scope>NUCLEOTIDE SEQUENCE [LARGE SCALE GENOMIC DNA]</scope>
    <source>
        <strain evidence="2">cv. 9930</strain>
    </source>
</reference>
<dbReference type="Proteomes" id="UP000029981">
    <property type="component" value="Chromosome 4"/>
</dbReference>
<dbReference type="EMBL" id="CM002925">
    <property type="protein sequence ID" value="KGN53099.1"/>
    <property type="molecule type" value="Genomic_DNA"/>
</dbReference>
<accession>A0A0A0KW60</accession>
<evidence type="ECO:0000313" key="1">
    <source>
        <dbReference type="EMBL" id="KGN53099.1"/>
    </source>
</evidence>
<dbReference type="Gramene" id="KGN53099">
    <property type="protein sequence ID" value="KGN53099"/>
    <property type="gene ID" value="Csa_4G016380"/>
</dbReference>
<reference evidence="1 2" key="1">
    <citation type="journal article" date="2009" name="Nat. Genet.">
        <title>The genome of the cucumber, Cucumis sativus L.</title>
        <authorList>
            <person name="Huang S."/>
            <person name="Li R."/>
            <person name="Zhang Z."/>
            <person name="Li L."/>
            <person name="Gu X."/>
            <person name="Fan W."/>
            <person name="Lucas W.J."/>
            <person name="Wang X."/>
            <person name="Xie B."/>
            <person name="Ni P."/>
            <person name="Ren Y."/>
            <person name="Zhu H."/>
            <person name="Li J."/>
            <person name="Lin K."/>
            <person name="Jin W."/>
            <person name="Fei Z."/>
            <person name="Li G."/>
            <person name="Staub J."/>
            <person name="Kilian A."/>
            <person name="van der Vossen E.A."/>
            <person name="Wu Y."/>
            <person name="Guo J."/>
            <person name="He J."/>
            <person name="Jia Z."/>
            <person name="Ren Y."/>
            <person name="Tian G."/>
            <person name="Lu Y."/>
            <person name="Ruan J."/>
            <person name="Qian W."/>
            <person name="Wang M."/>
            <person name="Huang Q."/>
            <person name="Li B."/>
            <person name="Xuan Z."/>
            <person name="Cao J."/>
            <person name="Asan"/>
            <person name="Wu Z."/>
            <person name="Zhang J."/>
            <person name="Cai Q."/>
            <person name="Bai Y."/>
            <person name="Zhao B."/>
            <person name="Han Y."/>
            <person name="Li Y."/>
            <person name="Li X."/>
            <person name="Wang S."/>
            <person name="Shi Q."/>
            <person name="Liu S."/>
            <person name="Cho W.K."/>
            <person name="Kim J.Y."/>
            <person name="Xu Y."/>
            <person name="Heller-Uszynska K."/>
            <person name="Miao H."/>
            <person name="Cheng Z."/>
            <person name="Zhang S."/>
            <person name="Wu J."/>
            <person name="Yang Y."/>
            <person name="Kang H."/>
            <person name="Li M."/>
            <person name="Liang H."/>
            <person name="Ren X."/>
            <person name="Shi Z."/>
            <person name="Wen M."/>
            <person name="Jian M."/>
            <person name="Yang H."/>
            <person name="Zhang G."/>
            <person name="Yang Z."/>
            <person name="Chen R."/>
            <person name="Liu S."/>
            <person name="Li J."/>
            <person name="Ma L."/>
            <person name="Liu H."/>
            <person name="Zhou Y."/>
            <person name="Zhao J."/>
            <person name="Fang X."/>
            <person name="Li G."/>
            <person name="Fang L."/>
            <person name="Li Y."/>
            <person name="Liu D."/>
            <person name="Zheng H."/>
            <person name="Zhang Y."/>
            <person name="Qin N."/>
            <person name="Li Z."/>
            <person name="Yang G."/>
            <person name="Yang S."/>
            <person name="Bolund L."/>
            <person name="Kristiansen K."/>
            <person name="Zheng H."/>
            <person name="Li S."/>
            <person name="Zhang X."/>
            <person name="Yang H."/>
            <person name="Wang J."/>
            <person name="Sun R."/>
            <person name="Zhang B."/>
            <person name="Jiang S."/>
            <person name="Wang J."/>
            <person name="Du Y."/>
            <person name="Li S."/>
        </authorList>
    </citation>
    <scope>NUCLEOTIDE SEQUENCE [LARGE SCALE GENOMIC DNA]</scope>
    <source>
        <strain evidence="2">cv. 9930</strain>
    </source>
</reference>
<gene>
    <name evidence="1" type="ORF">Csa_4G016380</name>
</gene>
<proteinExistence type="predicted"/>
<name>A0A0A0KW60_CUCSA</name>